<comment type="caution">
    <text evidence="1">The sequence shown here is derived from an EMBL/GenBank/DDBJ whole genome shotgun (WGS) entry which is preliminary data.</text>
</comment>
<dbReference type="Proteomes" id="UP000485058">
    <property type="component" value="Unassembled WGS sequence"/>
</dbReference>
<protein>
    <submittedName>
        <fullName evidence="1">Uncharacterized protein</fullName>
    </submittedName>
</protein>
<dbReference type="AlphaFoldDB" id="A0A699YJT9"/>
<evidence type="ECO:0000313" key="2">
    <source>
        <dbReference type="Proteomes" id="UP000485058"/>
    </source>
</evidence>
<keyword evidence="2" id="KW-1185">Reference proteome</keyword>
<accession>A0A699YJT9</accession>
<name>A0A699YJT9_HAELA</name>
<gene>
    <name evidence="1" type="ORF">HaLaN_05833</name>
</gene>
<reference evidence="1 2" key="1">
    <citation type="submission" date="2020-02" db="EMBL/GenBank/DDBJ databases">
        <title>Draft genome sequence of Haematococcus lacustris strain NIES-144.</title>
        <authorList>
            <person name="Morimoto D."/>
            <person name="Nakagawa S."/>
            <person name="Yoshida T."/>
            <person name="Sawayama S."/>
        </authorList>
    </citation>
    <scope>NUCLEOTIDE SEQUENCE [LARGE SCALE GENOMIC DNA]</scope>
    <source>
        <strain evidence="1 2">NIES-144</strain>
    </source>
</reference>
<dbReference type="EMBL" id="BLLF01000321">
    <property type="protein sequence ID" value="GFH10507.1"/>
    <property type="molecule type" value="Genomic_DNA"/>
</dbReference>
<sequence length="133" mass="14497">MVETPGQACWFPCNKVNMAGCRLTCCEVVPGPVVRLVQEAASAGHLIKQPLRQDGQQQLLVVVPAISSDASITESRSDSTTTMTSRPACLPFVWAHSAFMLWARLRVGKDSVLESPQRLPHAMVIIEPGFHNS</sequence>
<organism evidence="1 2">
    <name type="scientific">Haematococcus lacustris</name>
    <name type="common">Green alga</name>
    <name type="synonym">Haematococcus pluvialis</name>
    <dbReference type="NCBI Taxonomy" id="44745"/>
    <lineage>
        <taxon>Eukaryota</taxon>
        <taxon>Viridiplantae</taxon>
        <taxon>Chlorophyta</taxon>
        <taxon>core chlorophytes</taxon>
        <taxon>Chlorophyceae</taxon>
        <taxon>CS clade</taxon>
        <taxon>Chlamydomonadales</taxon>
        <taxon>Haematococcaceae</taxon>
        <taxon>Haematococcus</taxon>
    </lineage>
</organism>
<proteinExistence type="predicted"/>
<evidence type="ECO:0000313" key="1">
    <source>
        <dbReference type="EMBL" id="GFH10507.1"/>
    </source>
</evidence>